<dbReference type="PANTHER" id="PTHR15893:SF0">
    <property type="entry name" value="LARGE RIBOSOMAL SUBUNIT PROTEIN BL27M"/>
    <property type="match status" value="1"/>
</dbReference>
<dbReference type="NCBIfam" id="TIGR00062">
    <property type="entry name" value="L27"/>
    <property type="match status" value="1"/>
</dbReference>
<dbReference type="Gene3D" id="2.40.50.100">
    <property type="match status" value="1"/>
</dbReference>
<organism evidence="5 6">
    <name type="scientific">Chlorella sorokiniana</name>
    <name type="common">Freshwater green alga</name>
    <dbReference type="NCBI Taxonomy" id="3076"/>
    <lineage>
        <taxon>Eukaryota</taxon>
        <taxon>Viridiplantae</taxon>
        <taxon>Chlorophyta</taxon>
        <taxon>core chlorophytes</taxon>
        <taxon>Trebouxiophyceae</taxon>
        <taxon>Chlorellales</taxon>
        <taxon>Chlorellaceae</taxon>
        <taxon>Chlorella clade</taxon>
        <taxon>Chlorella</taxon>
    </lineage>
</organism>
<sequence>MQRLAAATRQLGLQLARGVEAAASARSAAAAEACSSSCGGGSGGAAAGVQWQQLRWASKKQGGSTQNTKDSLPKYLGVKLFGGQRCRPGNIIVRQRGTEFHPGANVGMGRDHTIFSLVEGRVKFSRDPRTKRRVVGVEPLEPRPQRVEQVQQAAEAAAA</sequence>
<dbReference type="GO" id="GO:0005762">
    <property type="term" value="C:mitochondrial large ribosomal subunit"/>
    <property type="evidence" value="ECO:0007669"/>
    <property type="project" value="TreeGrafter"/>
</dbReference>
<dbReference type="InterPro" id="IPR001684">
    <property type="entry name" value="Ribosomal_bL27"/>
</dbReference>
<dbReference type="STRING" id="3076.A0A2P6TQX1"/>
<dbReference type="Pfam" id="PF01016">
    <property type="entry name" value="Ribosomal_L27"/>
    <property type="match status" value="1"/>
</dbReference>
<dbReference type="EMBL" id="LHPG02000008">
    <property type="protein sequence ID" value="PRW56433.1"/>
    <property type="molecule type" value="Genomic_DNA"/>
</dbReference>
<dbReference type="GO" id="GO:0003735">
    <property type="term" value="F:structural constituent of ribosome"/>
    <property type="evidence" value="ECO:0007669"/>
    <property type="project" value="InterPro"/>
</dbReference>
<feature type="compositionally biased region" description="Low complexity" evidence="4">
    <location>
        <begin position="147"/>
        <end position="159"/>
    </location>
</feature>
<gene>
    <name evidence="5" type="ORF">C2E21_4663</name>
</gene>
<dbReference type="OrthoDB" id="1867012at2759"/>
<dbReference type="FunFam" id="2.40.50.100:FF:000020">
    <property type="entry name" value="50S ribosomal protein L27"/>
    <property type="match status" value="1"/>
</dbReference>
<keyword evidence="3" id="KW-0687">Ribonucleoprotein</keyword>
<dbReference type="GO" id="GO:0006412">
    <property type="term" value="P:translation"/>
    <property type="evidence" value="ECO:0007669"/>
    <property type="project" value="InterPro"/>
</dbReference>
<evidence type="ECO:0000256" key="1">
    <source>
        <dbReference type="ARBA" id="ARBA00010797"/>
    </source>
</evidence>
<dbReference type="PROSITE" id="PS00831">
    <property type="entry name" value="RIBOSOMAL_L27"/>
    <property type="match status" value="1"/>
</dbReference>
<accession>A0A2P6TQX1</accession>
<evidence type="ECO:0000256" key="2">
    <source>
        <dbReference type="ARBA" id="ARBA00022980"/>
    </source>
</evidence>
<name>A0A2P6TQX1_CHLSO</name>
<dbReference type="InterPro" id="IPR018261">
    <property type="entry name" value="Ribosomal_bL27_CS"/>
</dbReference>
<dbReference type="PRINTS" id="PR00063">
    <property type="entry name" value="RIBOSOMALL27"/>
</dbReference>
<evidence type="ECO:0000313" key="6">
    <source>
        <dbReference type="Proteomes" id="UP000239899"/>
    </source>
</evidence>
<evidence type="ECO:0000256" key="3">
    <source>
        <dbReference type="ARBA" id="ARBA00023274"/>
    </source>
</evidence>
<protein>
    <submittedName>
        <fullName evidence="5">50S ribosomal L27 isoform B</fullName>
    </submittedName>
</protein>
<comment type="caution">
    <text evidence="5">The sequence shown here is derived from an EMBL/GenBank/DDBJ whole genome shotgun (WGS) entry which is preliminary data.</text>
</comment>
<dbReference type="PANTHER" id="PTHR15893">
    <property type="entry name" value="RIBOSOMAL PROTEIN L27"/>
    <property type="match status" value="1"/>
</dbReference>
<keyword evidence="2" id="KW-0689">Ribosomal protein</keyword>
<dbReference type="SUPFAM" id="SSF110324">
    <property type="entry name" value="Ribosomal L27 protein-like"/>
    <property type="match status" value="1"/>
</dbReference>
<reference evidence="5 6" key="1">
    <citation type="journal article" date="2018" name="Plant J.">
        <title>Genome sequences of Chlorella sorokiniana UTEX 1602 and Micractinium conductrix SAG 241.80: implications to maltose excretion by a green alga.</title>
        <authorList>
            <person name="Arriola M.B."/>
            <person name="Velmurugan N."/>
            <person name="Zhang Y."/>
            <person name="Plunkett M.H."/>
            <person name="Hondzo H."/>
            <person name="Barney B.M."/>
        </authorList>
    </citation>
    <scope>NUCLEOTIDE SEQUENCE [LARGE SCALE GENOMIC DNA]</scope>
    <source>
        <strain evidence="6">UTEX 1602</strain>
    </source>
</reference>
<dbReference type="Proteomes" id="UP000239899">
    <property type="component" value="Unassembled WGS sequence"/>
</dbReference>
<comment type="similarity">
    <text evidence="1">Belongs to the bacterial ribosomal protein bL27 family.</text>
</comment>
<evidence type="ECO:0000313" key="5">
    <source>
        <dbReference type="EMBL" id="PRW56433.1"/>
    </source>
</evidence>
<feature type="region of interest" description="Disordered" evidence="4">
    <location>
        <begin position="137"/>
        <end position="159"/>
    </location>
</feature>
<dbReference type="HAMAP" id="MF_00539">
    <property type="entry name" value="Ribosomal_bL27"/>
    <property type="match status" value="1"/>
</dbReference>
<proteinExistence type="inferred from homology"/>
<dbReference type="AlphaFoldDB" id="A0A2P6TQX1"/>
<evidence type="ECO:0000256" key="4">
    <source>
        <dbReference type="SAM" id="MobiDB-lite"/>
    </source>
</evidence>
<keyword evidence="6" id="KW-1185">Reference proteome</keyword>